<name>A0ACC1MYJ8_9PEZI</name>
<evidence type="ECO:0000313" key="1">
    <source>
        <dbReference type="EMBL" id="KAJ2971253.1"/>
    </source>
</evidence>
<protein>
    <submittedName>
        <fullName evidence="1">Uncharacterized protein</fullName>
    </submittedName>
</protein>
<gene>
    <name evidence="1" type="ORF">NUW58_g9470</name>
</gene>
<proteinExistence type="predicted"/>
<comment type="caution">
    <text evidence="1">The sequence shown here is derived from an EMBL/GenBank/DDBJ whole genome shotgun (WGS) entry which is preliminary data.</text>
</comment>
<dbReference type="EMBL" id="JAPDGR010003437">
    <property type="protein sequence ID" value="KAJ2971253.1"/>
    <property type="molecule type" value="Genomic_DNA"/>
</dbReference>
<organism evidence="1 2">
    <name type="scientific">Xylaria curta</name>
    <dbReference type="NCBI Taxonomy" id="42375"/>
    <lineage>
        <taxon>Eukaryota</taxon>
        <taxon>Fungi</taxon>
        <taxon>Dikarya</taxon>
        <taxon>Ascomycota</taxon>
        <taxon>Pezizomycotina</taxon>
        <taxon>Sordariomycetes</taxon>
        <taxon>Xylariomycetidae</taxon>
        <taxon>Xylariales</taxon>
        <taxon>Xylariaceae</taxon>
        <taxon>Xylaria</taxon>
    </lineage>
</organism>
<evidence type="ECO:0000313" key="2">
    <source>
        <dbReference type="Proteomes" id="UP001143856"/>
    </source>
</evidence>
<sequence length="690" mass="77641">MATLQQQQVPTPPCWLPDPNTSPHGPESWVVYIVATIAGVHQPLATMLIEQRDIDTIEPASVVKLCQWLARVLSDPSNRTAIASEVNVATDFYINLDYSRQPLPLHEVPAIDQYYDDTNSLLPDDDKMSEFPFLTTCIFMAGAIHTGLTPTSTALGTVFRDENPNFGMVVFDISNLDDLKYGIVAFSSKEIIYLQTLDSWHAWNTMGGDENFGGPRERRVESERPRQAMSARAFMAKFGKRAARPADHQETGILDGLSLVEPPVFQQIWPSEQVPPRVVVQAIERQPGRSLVELATAMLIESTRNTNIFDLSIFDGPRRMPLFRHYLQRALRSDYRRLGHTGSTAQLIALAFEGETHLDLVRYRGQSAKAILAALEMRELEKVKVLSVCVDYLLGSPTEIASVLASCRSLSEIYLLQSARRKSDQLSIDILLELFKHANTNLQVSKVFASGVYSATLHWRNWLPPIFNPPVSLSPIYHIVQRVQTNITGRPRKYWQWNSSDIRGALLSPVRLSTGLLNWLQAPDYRLVRLSSAPPTLQDNSRVEIGPLLAKGNTMLFKDPQSPIREILVSGAKLLLVSREKHWDREVTAFDYVRFAFVEILKESRSPEDAAAPRFERGDFSSQGITEFLEDAMGSKEVDTWLVENRLREVRESLANADGQGRRPDDVEVLDVLSEDEVCDALNGLIRLCF</sequence>
<dbReference type="Proteomes" id="UP001143856">
    <property type="component" value="Unassembled WGS sequence"/>
</dbReference>
<keyword evidence="2" id="KW-1185">Reference proteome</keyword>
<reference evidence="1" key="1">
    <citation type="submission" date="2022-10" db="EMBL/GenBank/DDBJ databases">
        <title>Genome Sequence of Xylaria curta.</title>
        <authorList>
            <person name="Buettner E."/>
        </authorList>
    </citation>
    <scope>NUCLEOTIDE SEQUENCE</scope>
    <source>
        <strain evidence="1">Babe10</strain>
    </source>
</reference>
<accession>A0ACC1MYJ8</accession>